<evidence type="ECO:0000256" key="1">
    <source>
        <dbReference type="ARBA" id="ARBA00004141"/>
    </source>
</evidence>
<feature type="region of interest" description="Disordered" evidence="5">
    <location>
        <begin position="295"/>
        <end position="321"/>
    </location>
</feature>
<feature type="compositionally biased region" description="Polar residues" evidence="5">
    <location>
        <begin position="158"/>
        <end position="169"/>
    </location>
</feature>
<evidence type="ECO:0000256" key="6">
    <source>
        <dbReference type="SAM" id="Phobius"/>
    </source>
</evidence>
<evidence type="ECO:0000256" key="4">
    <source>
        <dbReference type="ARBA" id="ARBA00023136"/>
    </source>
</evidence>
<dbReference type="Pfam" id="PF07690">
    <property type="entry name" value="MFS_1"/>
    <property type="match status" value="1"/>
</dbReference>
<dbReference type="PANTHER" id="PTHR24064">
    <property type="entry name" value="SOLUTE CARRIER FAMILY 22 MEMBER"/>
    <property type="match status" value="1"/>
</dbReference>
<evidence type="ECO:0000256" key="3">
    <source>
        <dbReference type="ARBA" id="ARBA00022989"/>
    </source>
</evidence>
<keyword evidence="2 6" id="KW-0812">Transmembrane</keyword>
<comment type="subcellular location">
    <subcellularLocation>
        <location evidence="1">Membrane</location>
        <topology evidence="1">Multi-pass membrane protein</topology>
    </subcellularLocation>
</comment>
<protein>
    <submittedName>
        <fullName evidence="8">Uncharacterized protein</fullName>
    </submittedName>
</protein>
<dbReference type="WBParaSite" id="scaffold730_cov189.g1692">
    <property type="protein sequence ID" value="scaffold730_cov189.g1692"/>
    <property type="gene ID" value="scaffold730_cov189.g1692"/>
</dbReference>
<dbReference type="Gene3D" id="1.20.1250.20">
    <property type="entry name" value="MFS general substrate transporter like domains"/>
    <property type="match status" value="1"/>
</dbReference>
<evidence type="ECO:0000313" key="7">
    <source>
        <dbReference type="Proteomes" id="UP000887561"/>
    </source>
</evidence>
<feature type="compositionally biased region" description="Polar residues" evidence="5">
    <location>
        <begin position="85"/>
        <end position="96"/>
    </location>
</feature>
<feature type="compositionally biased region" description="Low complexity" evidence="5">
    <location>
        <begin position="304"/>
        <end position="321"/>
    </location>
</feature>
<keyword evidence="4 6" id="KW-0472">Membrane</keyword>
<accession>A0A915N5M3</accession>
<feature type="region of interest" description="Disordered" evidence="5">
    <location>
        <begin position="1"/>
        <end position="42"/>
    </location>
</feature>
<dbReference type="GO" id="GO:0016020">
    <property type="term" value="C:membrane"/>
    <property type="evidence" value="ECO:0007669"/>
    <property type="project" value="UniProtKB-SubCell"/>
</dbReference>
<evidence type="ECO:0000256" key="5">
    <source>
        <dbReference type="SAM" id="MobiDB-lite"/>
    </source>
</evidence>
<feature type="transmembrane region" description="Helical" evidence="6">
    <location>
        <begin position="515"/>
        <end position="535"/>
    </location>
</feature>
<feature type="transmembrane region" description="Helical" evidence="6">
    <location>
        <begin position="685"/>
        <end position="709"/>
    </location>
</feature>
<dbReference type="AlphaFoldDB" id="A0A915N5M3"/>
<feature type="transmembrane region" description="Helical" evidence="6">
    <location>
        <begin position="425"/>
        <end position="443"/>
    </location>
</feature>
<name>A0A915N5M3_MELJA</name>
<sequence>MAIAECSKTAMSTNTDSSALSTRHAGSRGEINSSTPQFHQQASDDEEKCLLTPTSLVGECCASFSQSDTDLLQRQTETIERERNQQNSSNKNNYLEVSSPPDIENEYSSPSPQQQYFLSTALIYSEPALPSAHLNDIAGQQTNMSSYHWAYSDLTLSQQPQDNSNINSGRSDKASRANTPKSSSCLFSSESQPSISTSISYLPHKQSFSIGEIRDTHLQIQKRYRPSKKRHYTDPVDFEGILNIIGGCSWWQIWVYLLISLQQIPHAMFNLSVVYMMYQPDHWCKVPGVNSSFPSPHPSSTQFSSKSPYHSTTTSSPKTTTQSPYLWDLSDALQGSVVYPRTRNKQRDTLNFHSQCHFYDRGEERYDQLRRVPLDEAQKIVNESGESPDIVKCQEWYYDQDVLRSTIVTEWNLVCDDNFKRAHAHLFYSFGFLFGCLLGGFASDRFGRKPTVIGFGILSSLFGLLLPYSTYFPMFLFIRFCGAVCNEAADLAAYILCMEITGTRYRAMVGSLLQAPWALITAALHTISICLICVLPESPRWLIVNNRVDEAENYIRRACRKPPFPFNLFDFNKSSLPSDLELVKHAEQRKWVRRDQRANILHLLKSRALCMRTGVICIVWIATALVYYGLIIALSDQSAPGRVLFSGNFFLNNAIAGAIELPTLIFCIARFGSGVSSYIAILSDVTLAFVPMIIFATFSLFAGTLVMLLPETRDQPLPDTLQDAVTILKDDSRPYQCRGFGSIFLGTDKYSISITELVQHQNEEEEETEEQQTERDESSELDDRNCGENTNISPKNDNKTSTKRLTENGIENEISISPLTSHSEFSLLIKDERLENSNTIIPSTTLITASSVGQLSPSGVNIAQQALAI</sequence>
<dbReference type="SUPFAM" id="SSF103473">
    <property type="entry name" value="MFS general substrate transporter"/>
    <property type="match status" value="1"/>
</dbReference>
<feature type="region of interest" description="Disordered" evidence="5">
    <location>
        <begin position="158"/>
        <end position="191"/>
    </location>
</feature>
<proteinExistence type="predicted"/>
<feature type="transmembrane region" description="Helical" evidence="6">
    <location>
        <begin position="613"/>
        <end position="634"/>
    </location>
</feature>
<dbReference type="GO" id="GO:0022857">
    <property type="term" value="F:transmembrane transporter activity"/>
    <property type="evidence" value="ECO:0007669"/>
    <property type="project" value="InterPro"/>
</dbReference>
<feature type="transmembrane region" description="Helical" evidence="6">
    <location>
        <begin position="450"/>
        <end position="468"/>
    </location>
</feature>
<dbReference type="Proteomes" id="UP000887561">
    <property type="component" value="Unplaced"/>
</dbReference>
<feature type="transmembrane region" description="Helical" evidence="6">
    <location>
        <begin position="654"/>
        <end position="673"/>
    </location>
</feature>
<evidence type="ECO:0000256" key="2">
    <source>
        <dbReference type="ARBA" id="ARBA00022692"/>
    </source>
</evidence>
<reference evidence="8" key="1">
    <citation type="submission" date="2022-11" db="UniProtKB">
        <authorList>
            <consortium name="WormBaseParasite"/>
        </authorList>
    </citation>
    <scope>IDENTIFICATION</scope>
</reference>
<keyword evidence="3 6" id="KW-1133">Transmembrane helix</keyword>
<keyword evidence="7" id="KW-1185">Reference proteome</keyword>
<feature type="region of interest" description="Disordered" evidence="5">
    <location>
        <begin position="80"/>
        <end position="111"/>
    </location>
</feature>
<dbReference type="InterPro" id="IPR011701">
    <property type="entry name" value="MFS"/>
</dbReference>
<feature type="compositionally biased region" description="Polar residues" evidence="5">
    <location>
        <begin position="30"/>
        <end position="41"/>
    </location>
</feature>
<evidence type="ECO:0000313" key="8">
    <source>
        <dbReference type="WBParaSite" id="scaffold730_cov189.g1692"/>
    </source>
</evidence>
<feature type="region of interest" description="Disordered" evidence="5">
    <location>
        <begin position="759"/>
        <end position="802"/>
    </location>
</feature>
<feature type="compositionally biased region" description="Basic and acidic residues" evidence="5">
    <location>
        <begin position="772"/>
        <end position="786"/>
    </location>
</feature>
<feature type="compositionally biased region" description="Polar residues" evidence="5">
    <location>
        <begin position="9"/>
        <end position="21"/>
    </location>
</feature>
<dbReference type="InterPro" id="IPR036259">
    <property type="entry name" value="MFS_trans_sf"/>
</dbReference>
<organism evidence="7 8">
    <name type="scientific">Meloidogyne javanica</name>
    <name type="common">Root-knot nematode worm</name>
    <dbReference type="NCBI Taxonomy" id="6303"/>
    <lineage>
        <taxon>Eukaryota</taxon>
        <taxon>Metazoa</taxon>
        <taxon>Ecdysozoa</taxon>
        <taxon>Nematoda</taxon>
        <taxon>Chromadorea</taxon>
        <taxon>Rhabditida</taxon>
        <taxon>Tylenchina</taxon>
        <taxon>Tylenchomorpha</taxon>
        <taxon>Tylenchoidea</taxon>
        <taxon>Meloidogynidae</taxon>
        <taxon>Meloidogyninae</taxon>
        <taxon>Meloidogyne</taxon>
        <taxon>Meloidogyne incognita group</taxon>
    </lineage>
</organism>
<feature type="compositionally biased region" description="Polar residues" evidence="5">
    <location>
        <begin position="176"/>
        <end position="187"/>
    </location>
</feature>